<organism evidence="1 2">
    <name type="scientific">Flexivirga alba</name>
    <dbReference type="NCBI Taxonomy" id="702742"/>
    <lineage>
        <taxon>Bacteria</taxon>
        <taxon>Bacillati</taxon>
        <taxon>Actinomycetota</taxon>
        <taxon>Actinomycetes</taxon>
        <taxon>Micrococcales</taxon>
        <taxon>Dermacoccaceae</taxon>
        <taxon>Flexivirga</taxon>
    </lineage>
</organism>
<dbReference type="InterPro" id="IPR029058">
    <property type="entry name" value="AB_hydrolase_fold"/>
</dbReference>
<evidence type="ECO:0000313" key="2">
    <source>
        <dbReference type="Proteomes" id="UP001596298"/>
    </source>
</evidence>
<keyword evidence="2" id="KW-1185">Reference proteome</keyword>
<evidence type="ECO:0000313" key="1">
    <source>
        <dbReference type="EMBL" id="MFC6705056.1"/>
    </source>
</evidence>
<reference evidence="2" key="1">
    <citation type="journal article" date="2019" name="Int. J. Syst. Evol. Microbiol.">
        <title>The Global Catalogue of Microorganisms (GCM) 10K type strain sequencing project: providing services to taxonomists for standard genome sequencing and annotation.</title>
        <authorList>
            <consortium name="The Broad Institute Genomics Platform"/>
            <consortium name="The Broad Institute Genome Sequencing Center for Infectious Disease"/>
            <person name="Wu L."/>
            <person name="Ma J."/>
        </authorList>
    </citation>
    <scope>NUCLEOTIDE SEQUENCE [LARGE SCALE GENOMIC DNA]</scope>
    <source>
        <strain evidence="2">CCUG 58127</strain>
    </source>
</reference>
<name>A0ABW2AF92_9MICO</name>
<gene>
    <name evidence="1" type="ORF">ACFQDH_07185</name>
</gene>
<sequence>MVTTAPAPQCKVSGGSGSTEAHFLGMRLTATRLDGCGDDATHLCGAVVTIGLALPRKSAILSPGSAIAITTQIASLTLHLGALALRMEFVARTLRWSAAAYELADATQRAAFAAINIATTPERLYVDAVTSAGKSLLETRPPQKGPTVLDDLKGYGAAFGGNFAKEFGEDVEDDPALVDGTVAWTSFFVAAAGRSGVTRQLGLGTAPSDFEGQIAWILANGRRKGYVMDSKPLSVKETGKSKRPAKRRELGDIVGEAADTEHQSNSDHSVVHVRRVVGADGKGAWVVAIPGTSHWNMHSDHGPSATAANLASMAGTGSSLYPAIGKAVGAAMKEAGVAPGSEPVMLTGHSQGGIVAARLAADHHFRDKFDVTEVVTAGSPIARIAIPKSVNVLSVENIHDPVPRADGMPNPDTTNRTNIVCETPKGEKLNGLVDAHDASRYTRSAGELTPERSEGQLSDWYTRNHRFLDGKDTDFTFQLRRN</sequence>
<dbReference type="SUPFAM" id="SSF53474">
    <property type="entry name" value="alpha/beta-Hydrolases"/>
    <property type="match status" value="1"/>
</dbReference>
<accession>A0ABW2AF92</accession>
<dbReference type="EMBL" id="JBHSWH010000001">
    <property type="protein sequence ID" value="MFC6705056.1"/>
    <property type="molecule type" value="Genomic_DNA"/>
</dbReference>
<dbReference type="Proteomes" id="UP001596298">
    <property type="component" value="Unassembled WGS sequence"/>
</dbReference>
<dbReference type="Gene3D" id="3.40.50.1820">
    <property type="entry name" value="alpha/beta hydrolase"/>
    <property type="match status" value="1"/>
</dbReference>
<proteinExistence type="predicted"/>
<protein>
    <submittedName>
        <fullName evidence="1">Uncharacterized protein</fullName>
    </submittedName>
</protein>
<comment type="caution">
    <text evidence="1">The sequence shown here is derived from an EMBL/GenBank/DDBJ whole genome shotgun (WGS) entry which is preliminary data.</text>
</comment>
<dbReference type="RefSeq" id="WP_382399850.1">
    <property type="nucleotide sequence ID" value="NZ_JBHSWH010000001.1"/>
</dbReference>